<evidence type="ECO:0000313" key="2">
    <source>
        <dbReference type="EMBL" id="ERN00308.1"/>
    </source>
</evidence>
<dbReference type="Gramene" id="ERN00308">
    <property type="protein sequence ID" value="ERN00308"/>
    <property type="gene ID" value="AMTR_s00107p00113580"/>
</dbReference>
<dbReference type="HOGENOM" id="CLU_1596740_0_0_1"/>
<keyword evidence="3" id="KW-1185">Reference proteome</keyword>
<dbReference type="Pfam" id="PF00787">
    <property type="entry name" value="PX"/>
    <property type="match status" value="1"/>
</dbReference>
<dbReference type="PANTHER" id="PTHR46856">
    <property type="entry name" value="PX DOMAIN-CONTAINING PROTEIN EREL1-RELATED"/>
    <property type="match status" value="1"/>
</dbReference>
<dbReference type="SMART" id="SM00312">
    <property type="entry name" value="PX"/>
    <property type="match status" value="1"/>
</dbReference>
<dbReference type="InterPro" id="IPR001683">
    <property type="entry name" value="PX_dom"/>
</dbReference>
<dbReference type="AlphaFoldDB" id="W1NXD1"/>
<dbReference type="Proteomes" id="UP000017836">
    <property type="component" value="Unassembled WGS sequence"/>
</dbReference>
<dbReference type="EMBL" id="KI394917">
    <property type="protein sequence ID" value="ERN00308.1"/>
    <property type="molecule type" value="Genomic_DNA"/>
</dbReference>
<organism evidence="2 3">
    <name type="scientific">Amborella trichopoda</name>
    <dbReference type="NCBI Taxonomy" id="13333"/>
    <lineage>
        <taxon>Eukaryota</taxon>
        <taxon>Viridiplantae</taxon>
        <taxon>Streptophyta</taxon>
        <taxon>Embryophyta</taxon>
        <taxon>Tracheophyta</taxon>
        <taxon>Spermatophyta</taxon>
        <taxon>Magnoliopsida</taxon>
        <taxon>Amborellales</taxon>
        <taxon>Amborellaceae</taxon>
        <taxon>Amborella</taxon>
    </lineage>
</organism>
<name>W1NXD1_AMBTC</name>
<protein>
    <recommendedName>
        <fullName evidence="1">PX domain-containing protein</fullName>
    </recommendedName>
</protein>
<sequence>MDRHFKREKHDQIPNVDQQEGRVAFWLHDPESGWSYSVTIPSTTVQPKSRAIDGSLINPIVFYRVQVAIESPQGVSTTRSILRRFSDFLKLFTTLKRVFPQKNLPPAPPKHAFLRINSSRQHIEERRAALEEWLNKLLYDNELSRSVSMASFLELEAAAWSCGWFSF</sequence>
<dbReference type="GO" id="GO:0005768">
    <property type="term" value="C:endosome"/>
    <property type="evidence" value="ECO:0007669"/>
    <property type="project" value="UniProtKB-ARBA"/>
</dbReference>
<evidence type="ECO:0000313" key="3">
    <source>
        <dbReference type="Proteomes" id="UP000017836"/>
    </source>
</evidence>
<dbReference type="GO" id="GO:0035091">
    <property type="term" value="F:phosphatidylinositol binding"/>
    <property type="evidence" value="ECO:0007669"/>
    <property type="project" value="InterPro"/>
</dbReference>
<dbReference type="GO" id="GO:0015031">
    <property type="term" value="P:protein transport"/>
    <property type="evidence" value="ECO:0007669"/>
    <property type="project" value="InterPro"/>
</dbReference>
<dbReference type="SUPFAM" id="SSF64268">
    <property type="entry name" value="PX domain"/>
    <property type="match status" value="1"/>
</dbReference>
<dbReference type="Gene3D" id="3.30.1520.10">
    <property type="entry name" value="Phox-like domain"/>
    <property type="match status" value="1"/>
</dbReference>
<dbReference type="STRING" id="13333.W1NXD1"/>
<feature type="domain" description="PX" evidence="1">
    <location>
        <begin position="41"/>
        <end position="160"/>
    </location>
</feature>
<dbReference type="eggNOG" id="ENOG502QVII">
    <property type="taxonomic scope" value="Eukaryota"/>
</dbReference>
<dbReference type="PROSITE" id="PS50195">
    <property type="entry name" value="PX"/>
    <property type="match status" value="1"/>
</dbReference>
<dbReference type="InterPro" id="IPR044588">
    <property type="entry name" value="EREX-like"/>
</dbReference>
<dbReference type="PANTHER" id="PTHR46856:SF1">
    <property type="entry name" value="PX DOMAIN-CONTAINING PROTEIN EREL1-RELATED"/>
    <property type="match status" value="1"/>
</dbReference>
<gene>
    <name evidence="2" type="ORF">AMTR_s00107p00113580</name>
</gene>
<dbReference type="GO" id="GO:0016020">
    <property type="term" value="C:membrane"/>
    <property type="evidence" value="ECO:0007669"/>
    <property type="project" value="UniProtKB-ARBA"/>
</dbReference>
<reference evidence="3" key="1">
    <citation type="journal article" date="2013" name="Science">
        <title>The Amborella genome and the evolution of flowering plants.</title>
        <authorList>
            <consortium name="Amborella Genome Project"/>
        </authorList>
    </citation>
    <scope>NUCLEOTIDE SEQUENCE [LARGE SCALE GENOMIC DNA]</scope>
</reference>
<evidence type="ECO:0000259" key="1">
    <source>
        <dbReference type="PROSITE" id="PS50195"/>
    </source>
</evidence>
<dbReference type="InterPro" id="IPR036871">
    <property type="entry name" value="PX_dom_sf"/>
</dbReference>
<accession>W1NXD1</accession>
<proteinExistence type="predicted"/>